<name>A0A7W0BX18_9BACL</name>
<evidence type="ECO:0000313" key="2">
    <source>
        <dbReference type="Proteomes" id="UP000580891"/>
    </source>
</evidence>
<protein>
    <submittedName>
        <fullName evidence="1">Uncharacterized protein</fullName>
    </submittedName>
</protein>
<organism evidence="1 2">
    <name type="scientific">[Anoxybacillus] calidus</name>
    <dbReference type="NCBI Taxonomy" id="575178"/>
    <lineage>
        <taxon>Bacteria</taxon>
        <taxon>Bacillati</taxon>
        <taxon>Bacillota</taxon>
        <taxon>Bacilli</taxon>
        <taxon>Bacillales</taxon>
        <taxon>Anoxybacillaceae</taxon>
        <taxon>Paranoxybacillus</taxon>
    </lineage>
</organism>
<proteinExistence type="predicted"/>
<reference evidence="1 2" key="1">
    <citation type="submission" date="2020-07" db="EMBL/GenBank/DDBJ databases">
        <title>Genomic Encyclopedia of Type Strains, Phase IV (KMG-IV): sequencing the most valuable type-strain genomes for metagenomic binning, comparative biology and taxonomic classification.</title>
        <authorList>
            <person name="Goeker M."/>
        </authorList>
    </citation>
    <scope>NUCLEOTIDE SEQUENCE [LARGE SCALE GENOMIC DNA]</scope>
    <source>
        <strain evidence="1 2">DSM 25220</strain>
    </source>
</reference>
<gene>
    <name evidence="1" type="ORF">HNQ85_002101</name>
</gene>
<comment type="caution">
    <text evidence="1">The sequence shown here is derived from an EMBL/GenBank/DDBJ whole genome shotgun (WGS) entry which is preliminary data.</text>
</comment>
<evidence type="ECO:0000313" key="1">
    <source>
        <dbReference type="EMBL" id="MBA2871826.1"/>
    </source>
</evidence>
<accession>A0A7W0BX18</accession>
<keyword evidence="2" id="KW-1185">Reference proteome</keyword>
<sequence length="121" mass="13790">MHKKSGGDRLTPKENVLPTRNACISTEEEHFPEAAPAITRRMSAKMLIQAVDTLRAELDKKSGSSHVNLTKKQFRSPSLELLFCLLEFRPLLSYQLIEFKEINSYVMTVLLFCNSIFRTTA</sequence>
<dbReference type="Proteomes" id="UP000580891">
    <property type="component" value="Unassembled WGS sequence"/>
</dbReference>
<dbReference type="EMBL" id="JACDUU010000004">
    <property type="protein sequence ID" value="MBA2871826.1"/>
    <property type="molecule type" value="Genomic_DNA"/>
</dbReference>
<dbReference type="AlphaFoldDB" id="A0A7W0BX18"/>